<evidence type="ECO:0000313" key="3">
    <source>
        <dbReference type="EMBL" id="GAY24178.1"/>
    </source>
</evidence>
<dbReference type="RefSeq" id="WP_044660855.1">
    <property type="nucleotide sequence ID" value="NZ_BEWI01000032.1"/>
</dbReference>
<dbReference type="AlphaFoldDB" id="A0A292ZM42"/>
<reference evidence="3" key="5">
    <citation type="submission" date="2017-10" db="EMBL/GenBank/DDBJ databases">
        <authorList>
            <person name="Banno H."/>
            <person name="Chua N.-H."/>
        </authorList>
    </citation>
    <scope>NUCLEOTIDE SEQUENCE</scope>
    <source>
        <strain evidence="3">OMI</strain>
    </source>
</reference>
<dbReference type="InterPro" id="IPR038296">
    <property type="entry name" value="ParD_sf"/>
</dbReference>
<dbReference type="EMBL" id="BEWI01000032">
    <property type="protein sequence ID" value="GAY24178.1"/>
    <property type="molecule type" value="Genomic_DNA"/>
</dbReference>
<reference evidence="3" key="4">
    <citation type="submission" date="2017-10" db="EMBL/GenBank/DDBJ databases">
        <title>Bioaugmenting a lab-scale membrane bioreactor with Sphingobium fuliginis OMI to degrade 4-tert-butylphenol.</title>
        <authorList>
            <person name="Takada K."/>
            <person name="Shiba T."/>
            <person name="Soda S."/>
            <person name="Inoue D."/>
            <person name="Miyake M."/>
            <person name="Eguchi M."/>
            <person name="Ike M."/>
        </authorList>
    </citation>
    <scope>NUCLEOTIDE SEQUENCE</scope>
    <source>
        <strain evidence="3">OMI</strain>
    </source>
</reference>
<dbReference type="Pfam" id="PF03693">
    <property type="entry name" value="ParD_antitoxin"/>
    <property type="match status" value="1"/>
</dbReference>
<evidence type="ECO:0000256" key="2">
    <source>
        <dbReference type="ARBA" id="ARBA00022649"/>
    </source>
</evidence>
<evidence type="ECO:0000313" key="4">
    <source>
        <dbReference type="EMBL" id="GFZ90186.1"/>
    </source>
</evidence>
<comment type="similarity">
    <text evidence="1">Belongs to the ParD antitoxin family.</text>
</comment>
<dbReference type="SUPFAM" id="SSF47598">
    <property type="entry name" value="Ribbon-helix-helix"/>
    <property type="match status" value="1"/>
</dbReference>
<evidence type="ECO:0000313" key="5">
    <source>
        <dbReference type="Proteomes" id="UP000221538"/>
    </source>
</evidence>
<reference evidence="4" key="3">
    <citation type="journal article" date="2014" name="Int. J. Syst. Evol. Microbiol.">
        <title>Complete genome of a new Firmicutes species belonging to the dominant human colonic microbiota ('Ruminococcus bicirculans') reveals two chromosomes and a selective capacity to utilize plant glucans.</title>
        <authorList>
            <consortium name="NISC Comparative Sequencing Program"/>
            <person name="Wegmann U."/>
            <person name="Louis P."/>
            <person name="Goesmann A."/>
            <person name="Henrissat B."/>
            <person name="Duncan S.H."/>
            <person name="Flint H.J."/>
        </authorList>
    </citation>
    <scope>NUCLEOTIDE SEQUENCE</scope>
    <source>
        <strain evidence="4">CCM 7327</strain>
    </source>
</reference>
<keyword evidence="6" id="KW-1185">Reference proteome</keyword>
<reference evidence="6" key="6">
    <citation type="journal article" date="2019" name="Int. J. Syst. Evol. Microbiol.">
        <title>The Global Catalogue of Microorganisms (GCM) 10K type strain sequencing project: providing services to taxonomists for standard genome sequencing and annotation.</title>
        <authorList>
            <consortium name="The Broad Institute Genomics Platform"/>
            <consortium name="The Broad Institute Genome Sequencing Center for Infectious Disease"/>
            <person name="Wu L."/>
            <person name="Ma J."/>
        </authorList>
    </citation>
    <scope>NUCLEOTIDE SEQUENCE [LARGE SCALE GENOMIC DNA]</scope>
    <source>
        <strain evidence="6">CCM 7327</strain>
    </source>
</reference>
<dbReference type="InterPro" id="IPR022789">
    <property type="entry name" value="ParD"/>
</dbReference>
<dbReference type="Proteomes" id="UP000221538">
    <property type="component" value="Unassembled WGS sequence"/>
</dbReference>
<dbReference type="EMBL" id="BMDU01000004">
    <property type="protein sequence ID" value="GFZ90186.1"/>
    <property type="molecule type" value="Genomic_DNA"/>
</dbReference>
<dbReference type="Proteomes" id="UP000628109">
    <property type="component" value="Unassembled WGS sequence"/>
</dbReference>
<dbReference type="NCBIfam" id="TIGR02606">
    <property type="entry name" value="antidote_CC2985"/>
    <property type="match status" value="1"/>
</dbReference>
<protein>
    <submittedName>
        <fullName evidence="4">Addiction module antitoxin</fullName>
    </submittedName>
</protein>
<evidence type="ECO:0000256" key="1">
    <source>
        <dbReference type="ARBA" id="ARBA00008580"/>
    </source>
</evidence>
<accession>A0A292ZM42</accession>
<gene>
    <name evidence="4" type="ORF">GCM10019071_20220</name>
    <name evidence="3" type="ORF">SFOMI_4758</name>
</gene>
<dbReference type="InterPro" id="IPR010985">
    <property type="entry name" value="Ribbon_hlx_hlx"/>
</dbReference>
<keyword evidence="2" id="KW-1277">Toxin-antitoxin system</keyword>
<dbReference type="Gene3D" id="6.10.10.120">
    <property type="entry name" value="Antitoxin ParD1-like"/>
    <property type="match status" value="1"/>
</dbReference>
<reference evidence="3 5" key="1">
    <citation type="journal article" date="2013" name="Biodegradation">
        <title>Occurrence of 4-tert-butylphenol (4-t-BP) biodegradation in an aquatic sample caused by the presence of Spirodela polyrrhiza and isolation of a 4-t-BP-utilizing bacterium.</title>
        <authorList>
            <person name="Ogata Y."/>
            <person name="Toyama T."/>
            <person name="Yu N."/>
            <person name="Wang X."/>
            <person name="Sei K."/>
            <person name="Ike M."/>
        </authorList>
    </citation>
    <scope>NUCLEOTIDE SEQUENCE [LARGE SCALE GENOMIC DNA]</scope>
    <source>
        <strain evidence="3 5">OMI</strain>
    </source>
</reference>
<reference evidence="4" key="7">
    <citation type="submission" date="2024-05" db="EMBL/GenBank/DDBJ databases">
        <authorList>
            <person name="Sun Q."/>
            <person name="Sedlacek I."/>
        </authorList>
    </citation>
    <scope>NUCLEOTIDE SEQUENCE</scope>
    <source>
        <strain evidence="4">CCM 7327</strain>
    </source>
</reference>
<name>A0A292ZM42_SPHSA</name>
<comment type="caution">
    <text evidence="3">The sequence shown here is derived from an EMBL/GenBank/DDBJ whole genome shotgun (WGS) entry which is preliminary data.</text>
</comment>
<proteinExistence type="inferred from homology"/>
<evidence type="ECO:0000313" key="6">
    <source>
        <dbReference type="Proteomes" id="UP000628109"/>
    </source>
</evidence>
<dbReference type="PANTHER" id="PTHR36582:SF2">
    <property type="entry name" value="ANTITOXIN PARD"/>
    <property type="match status" value="1"/>
</dbReference>
<reference evidence="3 5" key="2">
    <citation type="journal article" date="2013" name="Environ. Sci. Technol.">
        <title>The 4-tert-butylphenol-utilizing bacterium Sphingobium fuliginis OMI can degrade bisphenols via phenolic ring hydroxylation and meta-cleavage pathway.</title>
        <authorList>
            <person name="Ogata Y."/>
            <person name="Goda S."/>
            <person name="Toyama T."/>
            <person name="Sei K."/>
            <person name="Ike M."/>
        </authorList>
    </citation>
    <scope>NUCLEOTIDE SEQUENCE [LARGE SCALE GENOMIC DNA]</scope>
    <source>
        <strain evidence="3 5">OMI</strain>
    </source>
</reference>
<organism evidence="3 5">
    <name type="scientific">Sphingobium fuliginis (strain ATCC 27551)</name>
    <dbReference type="NCBI Taxonomy" id="336203"/>
    <lineage>
        <taxon>Bacteria</taxon>
        <taxon>Pseudomonadati</taxon>
        <taxon>Pseudomonadota</taxon>
        <taxon>Alphaproteobacteria</taxon>
        <taxon>Sphingomonadales</taxon>
        <taxon>Sphingomonadaceae</taxon>
        <taxon>Sphingobium</taxon>
    </lineage>
</organism>
<dbReference type="GO" id="GO:0006355">
    <property type="term" value="P:regulation of DNA-templated transcription"/>
    <property type="evidence" value="ECO:0007669"/>
    <property type="project" value="InterPro"/>
</dbReference>
<dbReference type="PANTHER" id="PTHR36582">
    <property type="entry name" value="ANTITOXIN PARD"/>
    <property type="match status" value="1"/>
</dbReference>
<dbReference type="CDD" id="cd22231">
    <property type="entry name" value="RHH_NikR_HicB-like"/>
    <property type="match status" value="1"/>
</dbReference>
<sequence>MPSSFTLGPHFEGFIKQQVNSGRYASASEVVRDSLRLLEEQDAIRQARLDALRAEIERGAASGPGIPASEAFANARQRIANMAAGATDS</sequence>